<dbReference type="Pfam" id="PF12161">
    <property type="entry name" value="HsdM_N"/>
    <property type="match status" value="1"/>
</dbReference>
<dbReference type="Gene3D" id="3.40.50.150">
    <property type="entry name" value="Vaccinia Virus protein VP39"/>
    <property type="match status" value="1"/>
</dbReference>
<evidence type="ECO:0000256" key="3">
    <source>
        <dbReference type="ARBA" id="ARBA00022603"/>
    </source>
</evidence>
<evidence type="ECO:0000313" key="11">
    <source>
        <dbReference type="Proteomes" id="UP000061348"/>
    </source>
</evidence>
<dbReference type="Proteomes" id="UP000061348">
    <property type="component" value="Unassembled WGS sequence"/>
</dbReference>
<keyword evidence="4 10" id="KW-0808">Transferase</keyword>
<dbReference type="InterPro" id="IPR038333">
    <property type="entry name" value="T1MK-like_N_sf"/>
</dbReference>
<feature type="domain" description="N6 adenine-specific DNA methyltransferase N-terminal" evidence="9">
    <location>
        <begin position="7"/>
        <end position="47"/>
    </location>
</feature>
<dbReference type="Gene3D" id="1.20.1260.30">
    <property type="match status" value="1"/>
</dbReference>
<dbReference type="EC" id="2.1.1.72" evidence="2"/>
<dbReference type="AlphaFoldDB" id="A0A109LB84"/>
<dbReference type="PANTHER" id="PTHR42933">
    <property type="entry name" value="SLR6095 PROTEIN"/>
    <property type="match status" value="1"/>
</dbReference>
<proteinExistence type="inferred from homology"/>
<dbReference type="PATRIC" id="fig|294.194.peg.6598"/>
<dbReference type="RefSeq" id="WP_060765304.1">
    <property type="nucleotide sequence ID" value="NZ_LCYA01000206.1"/>
</dbReference>
<evidence type="ECO:0000256" key="5">
    <source>
        <dbReference type="ARBA" id="ARBA00022691"/>
    </source>
</evidence>
<evidence type="ECO:0000259" key="8">
    <source>
        <dbReference type="Pfam" id="PF02384"/>
    </source>
</evidence>
<evidence type="ECO:0000259" key="9">
    <source>
        <dbReference type="Pfam" id="PF12161"/>
    </source>
</evidence>
<dbReference type="GO" id="GO:0009307">
    <property type="term" value="P:DNA restriction-modification system"/>
    <property type="evidence" value="ECO:0007669"/>
    <property type="project" value="UniProtKB-KW"/>
</dbReference>
<dbReference type="InterPro" id="IPR003356">
    <property type="entry name" value="DNA_methylase_A-5"/>
</dbReference>
<comment type="catalytic activity">
    <reaction evidence="7">
        <text>a 2'-deoxyadenosine in DNA + S-adenosyl-L-methionine = an N(6)-methyl-2'-deoxyadenosine in DNA + S-adenosyl-L-homocysteine + H(+)</text>
        <dbReference type="Rhea" id="RHEA:15197"/>
        <dbReference type="Rhea" id="RHEA-COMP:12418"/>
        <dbReference type="Rhea" id="RHEA-COMP:12419"/>
        <dbReference type="ChEBI" id="CHEBI:15378"/>
        <dbReference type="ChEBI" id="CHEBI:57856"/>
        <dbReference type="ChEBI" id="CHEBI:59789"/>
        <dbReference type="ChEBI" id="CHEBI:90615"/>
        <dbReference type="ChEBI" id="CHEBI:90616"/>
        <dbReference type="EC" id="2.1.1.72"/>
    </reaction>
</comment>
<dbReference type="InterPro" id="IPR051537">
    <property type="entry name" value="DNA_Adenine_Mtase"/>
</dbReference>
<reference evidence="10 11" key="1">
    <citation type="submission" date="2015-05" db="EMBL/GenBank/DDBJ databases">
        <title>A genomic and transcriptomic approach to investigate the blue pigment phenotype in Pseudomonas fluorescens.</title>
        <authorList>
            <person name="Andreani N.A."/>
            <person name="Cardazzo B."/>
        </authorList>
    </citation>
    <scope>NUCLEOTIDE SEQUENCE [LARGE SCALE GENOMIC DNA]</scope>
    <source>
        <strain evidence="10 11">Ps_22</strain>
    </source>
</reference>
<keyword evidence="3 10" id="KW-0489">Methyltransferase</keyword>
<feature type="domain" description="DNA methylase adenine-specific" evidence="8">
    <location>
        <begin position="119"/>
        <end position="422"/>
    </location>
</feature>
<keyword evidence="5" id="KW-0949">S-adenosyl-L-methionine</keyword>
<dbReference type="GO" id="GO:0032259">
    <property type="term" value="P:methylation"/>
    <property type="evidence" value="ECO:0007669"/>
    <property type="project" value="UniProtKB-KW"/>
</dbReference>
<dbReference type="EMBL" id="LCYA01000206">
    <property type="protein sequence ID" value="KWV84415.1"/>
    <property type="molecule type" value="Genomic_DNA"/>
</dbReference>
<evidence type="ECO:0000256" key="7">
    <source>
        <dbReference type="ARBA" id="ARBA00047942"/>
    </source>
</evidence>
<keyword evidence="6" id="KW-0680">Restriction system</keyword>
<dbReference type="InterPro" id="IPR022749">
    <property type="entry name" value="D12N6_MeTrfase_N"/>
</dbReference>
<dbReference type="PANTHER" id="PTHR42933:SF4">
    <property type="entry name" value="TYPE I RESTRICTION ENZYME ECOKI METHYLASE SUBUNIT"/>
    <property type="match status" value="1"/>
</dbReference>
<gene>
    <name evidence="10" type="primary">hsdM_2</name>
    <name evidence="10" type="ORF">PFLmoz3_05953</name>
</gene>
<evidence type="ECO:0000256" key="4">
    <source>
        <dbReference type="ARBA" id="ARBA00022679"/>
    </source>
</evidence>
<evidence type="ECO:0000256" key="2">
    <source>
        <dbReference type="ARBA" id="ARBA00011900"/>
    </source>
</evidence>
<protein>
    <recommendedName>
        <fullName evidence="2">site-specific DNA-methyltransferase (adenine-specific)</fullName>
        <ecNumber evidence="2">2.1.1.72</ecNumber>
    </recommendedName>
</protein>
<dbReference type="GO" id="GO:0009007">
    <property type="term" value="F:site-specific DNA-methyltransferase (adenine-specific) activity"/>
    <property type="evidence" value="ECO:0007669"/>
    <property type="project" value="UniProtKB-EC"/>
</dbReference>
<dbReference type="GO" id="GO:0008170">
    <property type="term" value="F:N-methyltransferase activity"/>
    <property type="evidence" value="ECO:0007669"/>
    <property type="project" value="InterPro"/>
</dbReference>
<dbReference type="PROSITE" id="PS00092">
    <property type="entry name" value="N6_MTASE"/>
    <property type="match status" value="1"/>
</dbReference>
<organism evidence="10 11">
    <name type="scientific">Pseudomonas fluorescens</name>
    <dbReference type="NCBI Taxonomy" id="294"/>
    <lineage>
        <taxon>Bacteria</taxon>
        <taxon>Pseudomonadati</taxon>
        <taxon>Pseudomonadota</taxon>
        <taxon>Gammaproteobacteria</taxon>
        <taxon>Pseudomonadales</taxon>
        <taxon>Pseudomonadaceae</taxon>
        <taxon>Pseudomonas</taxon>
    </lineage>
</organism>
<comment type="caution">
    <text evidence="10">The sequence shown here is derived from an EMBL/GenBank/DDBJ whole genome shotgun (WGS) entry which is preliminary data.</text>
</comment>
<evidence type="ECO:0000256" key="6">
    <source>
        <dbReference type="ARBA" id="ARBA00022747"/>
    </source>
</evidence>
<evidence type="ECO:0000313" key="10">
    <source>
        <dbReference type="EMBL" id="KWV84415.1"/>
    </source>
</evidence>
<dbReference type="GO" id="GO:0003677">
    <property type="term" value="F:DNA binding"/>
    <property type="evidence" value="ECO:0007669"/>
    <property type="project" value="InterPro"/>
</dbReference>
<name>A0A109LB84_PSEFL</name>
<dbReference type="SUPFAM" id="SSF53335">
    <property type="entry name" value="S-adenosyl-L-methionine-dependent methyltransferases"/>
    <property type="match status" value="1"/>
</dbReference>
<sequence>MKQNIIVQKIWSLCNILRGDGVTYYQYISELSYLLFLKIAQENGSERLIPEGFRWADLESHEKDGLLGFYQEMLTHLGATADNEVIRAIYAFPTTVFSHSENLKAVVDGISKIDWHKVDQDGFGDIYSSLIDKSAQDTRSGAGQYFTPRPLVDAIVRLMQPAVGEQIQDPSVGSGGFLVAADEYIRARVSKDQYKKNPPKYQGVEIEKNTRRICLMNTFLHGLDAEIIYGDALTDDAMDLNAADLILANPPFGSKAGSKRALRNDIPFPNCNKQLAFLQHIYLGLKSGGRSAVVLPDNILFEGGVGRAVRTNLMDTCNLHTILRLPTGIFYAAGVKTNVLFFSKPKGSDACTKEVWIYDMRANMPRFGKTSPLEHKHFEDFITCFGDDSHGQSPRKDQGESGCFRRFTREEIAERDDNLDISWLNDDRGGIEDGLIELEDISAAILAHLRSALFEIEFVTDELAEPIEAEE</sequence>
<dbReference type="Pfam" id="PF02384">
    <property type="entry name" value="N6_Mtase"/>
    <property type="match status" value="1"/>
</dbReference>
<dbReference type="InterPro" id="IPR029063">
    <property type="entry name" value="SAM-dependent_MTases_sf"/>
</dbReference>
<dbReference type="InterPro" id="IPR002052">
    <property type="entry name" value="DNA_methylase_N6_adenine_CS"/>
</dbReference>
<evidence type="ECO:0000256" key="1">
    <source>
        <dbReference type="ARBA" id="ARBA00006594"/>
    </source>
</evidence>
<accession>A0A109LB84</accession>
<dbReference type="PRINTS" id="PR00507">
    <property type="entry name" value="N12N6MTFRASE"/>
</dbReference>
<comment type="similarity">
    <text evidence="1">Belongs to the N(4)/N(6)-methyltransferase family.</text>
</comment>